<name>A0A834GTV3_RHOSS</name>
<comment type="caution">
    <text evidence="2">The sequence shown here is derived from an EMBL/GenBank/DDBJ whole genome shotgun (WGS) entry which is preliminary data.</text>
</comment>
<dbReference type="InterPro" id="IPR040610">
    <property type="entry name" value="SNRNP25_ubiquitin"/>
</dbReference>
<feature type="domain" description="Ubiquitin-like" evidence="1">
    <location>
        <begin position="89"/>
        <end position="154"/>
    </location>
</feature>
<dbReference type="Pfam" id="PF18036">
    <property type="entry name" value="Ubiquitin_4"/>
    <property type="match status" value="1"/>
</dbReference>
<evidence type="ECO:0000313" key="2">
    <source>
        <dbReference type="EMBL" id="KAF7138885.1"/>
    </source>
</evidence>
<dbReference type="Gene3D" id="3.10.20.90">
    <property type="entry name" value="Phosphatidylinositol 3-kinase Catalytic Subunit, Chain A, domain 1"/>
    <property type="match status" value="1"/>
</dbReference>
<evidence type="ECO:0000259" key="1">
    <source>
        <dbReference type="SMART" id="SM00213"/>
    </source>
</evidence>
<dbReference type="OrthoDB" id="72819at2759"/>
<dbReference type="InterPro" id="IPR000626">
    <property type="entry name" value="Ubiquitin-like_dom"/>
</dbReference>
<dbReference type="SMART" id="SM00213">
    <property type="entry name" value="UBQ"/>
    <property type="match status" value="1"/>
</dbReference>
<organism evidence="2 3">
    <name type="scientific">Rhododendron simsii</name>
    <name type="common">Sims's rhododendron</name>
    <dbReference type="NCBI Taxonomy" id="118357"/>
    <lineage>
        <taxon>Eukaryota</taxon>
        <taxon>Viridiplantae</taxon>
        <taxon>Streptophyta</taxon>
        <taxon>Embryophyta</taxon>
        <taxon>Tracheophyta</taxon>
        <taxon>Spermatophyta</taxon>
        <taxon>Magnoliopsida</taxon>
        <taxon>eudicotyledons</taxon>
        <taxon>Gunneridae</taxon>
        <taxon>Pentapetalae</taxon>
        <taxon>asterids</taxon>
        <taxon>Ericales</taxon>
        <taxon>Ericaceae</taxon>
        <taxon>Ericoideae</taxon>
        <taxon>Rhodoreae</taxon>
        <taxon>Rhododendron</taxon>
    </lineage>
</organism>
<sequence length="278" mass="32127">MRPLTQTTKRRRNIVSRGWCSFIIHVLSYDDDFLPRVSIRTQDKNQHGHSRHHHRASSCCGVPISPNLPHIEGFTRSSFSYDKLPQRPFHLTVRKLNGSSFDVEVARLATVAELKSHVWLHFCLCYDGWKLLTDSEPISNYGISDGDQVHFVRHVSINYNMVQRRSKDRLCSLEQPYISDGFVEREHNGEKDDVSNDQDISNHQHYVDGQETITRCYELKFARVFGGWFSYRKLGSSPGSRNPFSSRWTNGFLGCIRSIVRLCSSNKLNPQKDPLEEV</sequence>
<proteinExistence type="predicted"/>
<dbReference type="Proteomes" id="UP000626092">
    <property type="component" value="Unassembled WGS sequence"/>
</dbReference>
<protein>
    <recommendedName>
        <fullName evidence="1">Ubiquitin-like domain-containing protein</fullName>
    </recommendedName>
</protein>
<dbReference type="AlphaFoldDB" id="A0A834GTV3"/>
<dbReference type="GO" id="GO:0000398">
    <property type="term" value="P:mRNA splicing, via spliceosome"/>
    <property type="evidence" value="ECO:0007669"/>
    <property type="project" value="InterPro"/>
</dbReference>
<dbReference type="SUPFAM" id="SSF54236">
    <property type="entry name" value="Ubiquitin-like"/>
    <property type="match status" value="1"/>
</dbReference>
<gene>
    <name evidence="2" type="ORF">RHSIM_Rhsim07G0159600</name>
</gene>
<keyword evidence="3" id="KW-1185">Reference proteome</keyword>
<dbReference type="InterPro" id="IPR029071">
    <property type="entry name" value="Ubiquitin-like_domsf"/>
</dbReference>
<dbReference type="PANTHER" id="PTHR14942">
    <property type="entry name" value="U11/U12 SMALL NUCLEAR RIBONUCLEOPROTEIN 25 KDA PROTEIN"/>
    <property type="match status" value="1"/>
</dbReference>
<evidence type="ECO:0000313" key="3">
    <source>
        <dbReference type="Proteomes" id="UP000626092"/>
    </source>
</evidence>
<accession>A0A834GTV3</accession>
<dbReference type="EMBL" id="WJXA01000007">
    <property type="protein sequence ID" value="KAF7138885.1"/>
    <property type="molecule type" value="Genomic_DNA"/>
</dbReference>
<reference evidence="2" key="1">
    <citation type="submission" date="2019-11" db="EMBL/GenBank/DDBJ databases">
        <authorList>
            <person name="Liu Y."/>
            <person name="Hou J."/>
            <person name="Li T.-Q."/>
            <person name="Guan C.-H."/>
            <person name="Wu X."/>
            <person name="Wu H.-Z."/>
            <person name="Ling F."/>
            <person name="Zhang R."/>
            <person name="Shi X.-G."/>
            <person name="Ren J.-P."/>
            <person name="Chen E.-F."/>
            <person name="Sun J.-M."/>
        </authorList>
    </citation>
    <scope>NUCLEOTIDE SEQUENCE</scope>
    <source>
        <strain evidence="2">Adult_tree_wgs_1</strain>
        <tissue evidence="2">Leaves</tissue>
    </source>
</reference>
<dbReference type="CDD" id="cd17058">
    <property type="entry name" value="Ubl_SNRNP25"/>
    <property type="match status" value="1"/>
</dbReference>
<dbReference type="PANTHER" id="PTHR14942:SF9">
    <property type="entry name" value="OS02G0188500 PROTEIN"/>
    <property type="match status" value="1"/>
</dbReference>
<dbReference type="InterPro" id="IPR039690">
    <property type="entry name" value="SNRNP25"/>
</dbReference>